<dbReference type="InterPro" id="IPR023606">
    <property type="entry name" value="CoA-Trfase_III_dom_1_sf"/>
</dbReference>
<sequence>MPTAATDGEGLLSGVRVLDLSNVLAGPYASYQLGLFGADVIKVEVPGSGDLARQLGADPDLNRDLLGASFLAQNGGKRSVTVNLKSEAGREVFTRLVAQADVLVENFRPGVLARLGFPWERLQEINPRLVYCAISGFGQSGPLRDRPAYDQIIQGLSGMMAVTGTEDTAPLRAGYPVGDTLGGLAAAMAVAAALVRVARTGVGSCLDVSMLESAITALGWAASNHLIAGRDPVPMGNENATAAPSGTFRTGHGALNIAANKQEQFEAVCRVVGRPDLATDPRFARREDRKTHRLALRDALEAALASHPAEHWENALAEAGVPAARVLDVRQALELDQIAERGFLHDLPHPADPDRTVRVLGNGVRVDGHASTPSAPPPVLGEHTTPLLRELGYTDEEIRALREEGAV</sequence>
<reference evidence="2 3" key="2">
    <citation type="submission" date="2022-06" db="EMBL/GenBank/DDBJ databases">
        <title>Genomic Encyclopedia of Type Strains, Phase I: the one thousand microbial genomes (KMG-I) project.</title>
        <authorList>
            <person name="Kyrpides N."/>
        </authorList>
    </citation>
    <scope>NUCLEOTIDE SEQUENCE [LARGE SCALE GENOMIC DNA]</scope>
    <source>
        <strain evidence="2 3">DSM 43889</strain>
    </source>
</reference>
<dbReference type="Proteomes" id="UP000791080">
    <property type="component" value="Unassembled WGS sequence"/>
</dbReference>
<protein>
    <submittedName>
        <fullName evidence="2">Crotonobetainyl-CoA:carnitine CoA-transferase CaiB</fullName>
    </submittedName>
</protein>
<dbReference type="InterPro" id="IPR003673">
    <property type="entry name" value="CoA-Trfase_fam_III"/>
</dbReference>
<gene>
    <name evidence="2" type="ORF">G443_001425</name>
</gene>
<keyword evidence="1" id="KW-0808">Transferase</keyword>
<organism evidence="2 3">
    <name type="scientific">Actinoalloteichus caeruleus DSM 43889</name>
    <dbReference type="NCBI Taxonomy" id="1120930"/>
    <lineage>
        <taxon>Bacteria</taxon>
        <taxon>Bacillati</taxon>
        <taxon>Actinomycetota</taxon>
        <taxon>Actinomycetes</taxon>
        <taxon>Pseudonocardiales</taxon>
        <taxon>Pseudonocardiaceae</taxon>
        <taxon>Actinoalloteichus</taxon>
        <taxon>Actinoalloteichus cyanogriseus</taxon>
    </lineage>
</organism>
<comment type="caution">
    <text evidence="2">The sequence shown here is derived from an EMBL/GenBank/DDBJ whole genome shotgun (WGS) entry which is preliminary data.</text>
</comment>
<dbReference type="PANTHER" id="PTHR48207">
    <property type="entry name" value="SUCCINATE--HYDROXYMETHYLGLUTARATE COA-TRANSFERASE"/>
    <property type="match status" value="1"/>
</dbReference>
<evidence type="ECO:0000313" key="3">
    <source>
        <dbReference type="Proteomes" id="UP000791080"/>
    </source>
</evidence>
<evidence type="ECO:0000256" key="1">
    <source>
        <dbReference type="ARBA" id="ARBA00022679"/>
    </source>
</evidence>
<dbReference type="PANTHER" id="PTHR48207:SF3">
    <property type="entry name" value="SUCCINATE--HYDROXYMETHYLGLUTARATE COA-TRANSFERASE"/>
    <property type="match status" value="1"/>
</dbReference>
<dbReference type="Pfam" id="PF02515">
    <property type="entry name" value="CoA_transf_3"/>
    <property type="match status" value="1"/>
</dbReference>
<dbReference type="InterPro" id="IPR044855">
    <property type="entry name" value="CoA-Trfase_III_dom3_sf"/>
</dbReference>
<proteinExistence type="predicted"/>
<evidence type="ECO:0000313" key="2">
    <source>
        <dbReference type="EMBL" id="MCP2331155.1"/>
    </source>
</evidence>
<keyword evidence="3" id="KW-1185">Reference proteome</keyword>
<reference evidence="2 3" key="1">
    <citation type="submission" date="2013-07" db="EMBL/GenBank/DDBJ databases">
        <authorList>
            <consortium name="DOE Joint Genome Institute"/>
            <person name="Reeve W."/>
            <person name="Huntemann M."/>
            <person name="Han J."/>
            <person name="Chen A."/>
            <person name="Kyrpides N."/>
            <person name="Mavromatis K."/>
            <person name="Markowitz V."/>
            <person name="Palaniappan K."/>
            <person name="Ivanova N."/>
            <person name="Schaumberg A."/>
            <person name="Pati A."/>
            <person name="Liolios K."/>
            <person name="Nordberg H.P."/>
            <person name="Cantor M.N."/>
            <person name="Hua S.X."/>
            <person name="Woyke T."/>
        </authorList>
    </citation>
    <scope>NUCLEOTIDE SEQUENCE [LARGE SCALE GENOMIC DNA]</scope>
    <source>
        <strain evidence="2 3">DSM 43889</strain>
    </source>
</reference>
<dbReference type="Gene3D" id="3.30.1540.10">
    <property type="entry name" value="formyl-coa transferase, domain 3"/>
    <property type="match status" value="1"/>
</dbReference>
<dbReference type="EMBL" id="AUBJ02000001">
    <property type="protein sequence ID" value="MCP2331155.1"/>
    <property type="molecule type" value="Genomic_DNA"/>
</dbReference>
<dbReference type="RefSeq" id="WP_026420537.1">
    <property type="nucleotide sequence ID" value="NZ_AUBJ02000001.1"/>
</dbReference>
<dbReference type="InterPro" id="IPR050483">
    <property type="entry name" value="CoA-transferase_III_domain"/>
</dbReference>
<name>A0ABT1JF85_ACTCY</name>
<dbReference type="SUPFAM" id="SSF89796">
    <property type="entry name" value="CoA-transferase family III (CaiB/BaiF)"/>
    <property type="match status" value="1"/>
</dbReference>
<accession>A0ABT1JF85</accession>
<dbReference type="Gene3D" id="3.40.50.10540">
    <property type="entry name" value="Crotonobetainyl-coa:carnitine coa-transferase, domain 1"/>
    <property type="match status" value="1"/>
</dbReference>